<evidence type="ECO:0000256" key="2">
    <source>
        <dbReference type="ARBA" id="ARBA00022448"/>
    </source>
</evidence>
<evidence type="ECO:0000256" key="3">
    <source>
        <dbReference type="ARBA" id="ARBA00022729"/>
    </source>
</evidence>
<name>A0A3S4Y5A4_9ACTN</name>
<dbReference type="CDD" id="cd13585">
    <property type="entry name" value="PBP2_TMBP_like"/>
    <property type="match status" value="1"/>
</dbReference>
<dbReference type="RefSeq" id="WP_061787290.1">
    <property type="nucleotide sequence ID" value="NZ_CAUVFS010000008.1"/>
</dbReference>
<proteinExistence type="inferred from homology"/>
<dbReference type="GO" id="GO:0055052">
    <property type="term" value="C:ATP-binding cassette (ABC) transporter complex, substrate-binding subunit-containing"/>
    <property type="evidence" value="ECO:0007669"/>
    <property type="project" value="TreeGrafter"/>
</dbReference>
<comment type="similarity">
    <text evidence="1">Belongs to the bacterial solute-binding protein 1 family.</text>
</comment>
<dbReference type="Pfam" id="PF01547">
    <property type="entry name" value="SBP_bac_1"/>
    <property type="match status" value="1"/>
</dbReference>
<organism evidence="5 6">
    <name type="scientific">Arachnia propionica</name>
    <dbReference type="NCBI Taxonomy" id="1750"/>
    <lineage>
        <taxon>Bacteria</taxon>
        <taxon>Bacillati</taxon>
        <taxon>Actinomycetota</taxon>
        <taxon>Actinomycetes</taxon>
        <taxon>Propionibacteriales</taxon>
        <taxon>Propionibacteriaceae</taxon>
        <taxon>Arachnia</taxon>
    </lineage>
</organism>
<dbReference type="SUPFAM" id="SSF53850">
    <property type="entry name" value="Periplasmic binding protein-like II"/>
    <property type="match status" value="1"/>
</dbReference>
<reference evidence="5 6" key="1">
    <citation type="submission" date="2018-12" db="EMBL/GenBank/DDBJ databases">
        <authorList>
            <consortium name="Pathogen Informatics"/>
        </authorList>
    </citation>
    <scope>NUCLEOTIDE SEQUENCE [LARGE SCALE GENOMIC DNA]</scope>
    <source>
        <strain evidence="5 6">NCTC12967</strain>
    </source>
</reference>
<dbReference type="AlphaFoldDB" id="A0A3S4Y5A4"/>
<dbReference type="PANTHER" id="PTHR30061">
    <property type="entry name" value="MALTOSE-BINDING PERIPLASMIC PROTEIN"/>
    <property type="match status" value="1"/>
</dbReference>
<evidence type="ECO:0000256" key="1">
    <source>
        <dbReference type="ARBA" id="ARBA00008520"/>
    </source>
</evidence>
<dbReference type="GO" id="GO:0042956">
    <property type="term" value="P:maltodextrin transmembrane transport"/>
    <property type="evidence" value="ECO:0007669"/>
    <property type="project" value="TreeGrafter"/>
</dbReference>
<evidence type="ECO:0000256" key="4">
    <source>
        <dbReference type="SAM" id="SignalP"/>
    </source>
</evidence>
<dbReference type="PANTHER" id="PTHR30061:SF50">
    <property type="entry name" value="MALTOSE_MALTODEXTRIN-BINDING PERIPLASMIC PROTEIN"/>
    <property type="match status" value="1"/>
</dbReference>
<keyword evidence="6" id="KW-1185">Reference proteome</keyword>
<feature type="chain" id="PRO_5038442724" evidence="4">
    <location>
        <begin position="19"/>
        <end position="423"/>
    </location>
</feature>
<protein>
    <submittedName>
        <fullName evidence="5">ABC transporter substrate-binding protein yesO</fullName>
    </submittedName>
</protein>
<accession>A0A3S4Y5A4</accession>
<dbReference type="GeneID" id="64405798"/>
<sequence length="423" mass="44723">MKINFRRAVALAAVTALAFTGCSSKGGGSDTTGSDGRTRIVVDMWAGGEKDTEAIKKQVEIAQKALPDIQIELRTAPWGDFFTKLTTNMGTDNMACVTGMNSGKLSDYKAGFAELTEADLATAGLKSSDFAPRATDILSNGGTMYGLPFDMATMLTYYNADMINATGAPQPKNGWTFDDFEATATAATKDGKQGFGIGMGDFQWQALPIAKSGTQPVTADGKLDIANPAFVEASTWYAGLVTEKKVALPVGSASDAGWGEDQFSNGNAAMAVDGTWNASSYLKNDAGFKVGMTNLPAPAGGKATGLILGSGYGIAKSCKDKNAALKVLGALLSKEAQDHIASSGRSYPARVESQPLYFNSIDEQYRDAVKQAFEAAFANVEAQHVSPNWSKVNSYIQPELVSVYNGSKPMSDVLNSAQKQFQQ</sequence>
<keyword evidence="2" id="KW-0813">Transport</keyword>
<dbReference type="GO" id="GO:1901982">
    <property type="term" value="F:maltose binding"/>
    <property type="evidence" value="ECO:0007669"/>
    <property type="project" value="TreeGrafter"/>
</dbReference>
<dbReference type="PROSITE" id="PS51257">
    <property type="entry name" value="PROKAR_LIPOPROTEIN"/>
    <property type="match status" value="1"/>
</dbReference>
<dbReference type="InterPro" id="IPR006059">
    <property type="entry name" value="SBP"/>
</dbReference>
<dbReference type="GO" id="GO:0015768">
    <property type="term" value="P:maltose transport"/>
    <property type="evidence" value="ECO:0007669"/>
    <property type="project" value="TreeGrafter"/>
</dbReference>
<dbReference type="Gene3D" id="3.40.190.10">
    <property type="entry name" value="Periplasmic binding protein-like II"/>
    <property type="match status" value="1"/>
</dbReference>
<dbReference type="Proteomes" id="UP000273044">
    <property type="component" value="Chromosome"/>
</dbReference>
<gene>
    <name evidence="5" type="primary">yesO_1</name>
    <name evidence="5" type="ORF">NCTC12967_00301</name>
</gene>
<evidence type="ECO:0000313" key="6">
    <source>
        <dbReference type="Proteomes" id="UP000273044"/>
    </source>
</evidence>
<dbReference type="EMBL" id="LR134406">
    <property type="protein sequence ID" value="VEH69037.1"/>
    <property type="molecule type" value="Genomic_DNA"/>
</dbReference>
<feature type="signal peptide" evidence="4">
    <location>
        <begin position="1"/>
        <end position="18"/>
    </location>
</feature>
<evidence type="ECO:0000313" key="5">
    <source>
        <dbReference type="EMBL" id="VEH69037.1"/>
    </source>
</evidence>
<keyword evidence="3 4" id="KW-0732">Signal</keyword>